<evidence type="ECO:0000256" key="6">
    <source>
        <dbReference type="ARBA" id="ARBA00022777"/>
    </source>
</evidence>
<evidence type="ECO:0000313" key="11">
    <source>
        <dbReference type="Proteomes" id="UP000030988"/>
    </source>
</evidence>
<dbReference type="EC" id="2.7.13.3" evidence="2"/>
<feature type="domain" description="Signal transduction histidine kinase HWE region" evidence="9">
    <location>
        <begin position="289"/>
        <end position="371"/>
    </location>
</feature>
<dbReference type="Gene3D" id="3.30.565.10">
    <property type="entry name" value="Histidine kinase-like ATPase, C-terminal domain"/>
    <property type="match status" value="1"/>
</dbReference>
<dbReference type="GO" id="GO:0004673">
    <property type="term" value="F:protein histidine kinase activity"/>
    <property type="evidence" value="ECO:0007669"/>
    <property type="project" value="UniProtKB-EC"/>
</dbReference>
<dbReference type="AlphaFoldDB" id="A0A0B2BX33"/>
<dbReference type="STRING" id="1572751.PK98_05455"/>
<dbReference type="InterPro" id="IPR013656">
    <property type="entry name" value="PAS_4"/>
</dbReference>
<comment type="caution">
    <text evidence="10">The sequence shown here is derived from an EMBL/GenBank/DDBJ whole genome shotgun (WGS) entry which is preliminary data.</text>
</comment>
<dbReference type="InterPro" id="IPR035965">
    <property type="entry name" value="PAS-like_dom_sf"/>
</dbReference>
<name>A0A0B2BX33_9SPHN</name>
<evidence type="ECO:0000256" key="7">
    <source>
        <dbReference type="ARBA" id="ARBA00022840"/>
    </source>
</evidence>
<dbReference type="SUPFAM" id="SSF55785">
    <property type="entry name" value="PYP-like sensor domain (PAS domain)"/>
    <property type="match status" value="2"/>
</dbReference>
<dbReference type="InterPro" id="IPR036890">
    <property type="entry name" value="HATPase_C_sf"/>
</dbReference>
<evidence type="ECO:0000256" key="3">
    <source>
        <dbReference type="ARBA" id="ARBA00022553"/>
    </source>
</evidence>
<evidence type="ECO:0000256" key="5">
    <source>
        <dbReference type="ARBA" id="ARBA00022741"/>
    </source>
</evidence>
<accession>A0A0B2BX33</accession>
<dbReference type="CDD" id="cd00130">
    <property type="entry name" value="PAS"/>
    <property type="match status" value="2"/>
</dbReference>
<dbReference type="Pfam" id="PF07536">
    <property type="entry name" value="HWE_HK"/>
    <property type="match status" value="1"/>
</dbReference>
<dbReference type="GO" id="GO:0005524">
    <property type="term" value="F:ATP binding"/>
    <property type="evidence" value="ECO:0007669"/>
    <property type="project" value="UniProtKB-KW"/>
</dbReference>
<dbReference type="PANTHER" id="PTHR41523">
    <property type="entry name" value="TWO-COMPONENT SYSTEM SENSOR PROTEIN"/>
    <property type="match status" value="1"/>
</dbReference>
<evidence type="ECO:0000256" key="1">
    <source>
        <dbReference type="ARBA" id="ARBA00000085"/>
    </source>
</evidence>
<dbReference type="OrthoDB" id="136506at2"/>
<evidence type="ECO:0000259" key="8">
    <source>
        <dbReference type="SMART" id="SM00091"/>
    </source>
</evidence>
<dbReference type="Proteomes" id="UP000030988">
    <property type="component" value="Unassembled WGS sequence"/>
</dbReference>
<organism evidence="10 11">
    <name type="scientific">Croceibacterium mercuriale</name>
    <dbReference type="NCBI Taxonomy" id="1572751"/>
    <lineage>
        <taxon>Bacteria</taxon>
        <taxon>Pseudomonadati</taxon>
        <taxon>Pseudomonadota</taxon>
        <taxon>Alphaproteobacteria</taxon>
        <taxon>Sphingomonadales</taxon>
        <taxon>Erythrobacteraceae</taxon>
        <taxon>Croceibacterium</taxon>
    </lineage>
</organism>
<dbReference type="Gene3D" id="3.30.450.20">
    <property type="entry name" value="PAS domain"/>
    <property type="match status" value="2"/>
</dbReference>
<keyword evidence="6 10" id="KW-0418">Kinase</keyword>
<feature type="domain" description="PAS" evidence="8">
    <location>
        <begin position="157"/>
        <end position="222"/>
    </location>
</feature>
<keyword evidence="5" id="KW-0547">Nucleotide-binding</keyword>
<evidence type="ECO:0000256" key="4">
    <source>
        <dbReference type="ARBA" id="ARBA00022679"/>
    </source>
</evidence>
<dbReference type="RefSeq" id="WP_039094873.1">
    <property type="nucleotide sequence ID" value="NZ_JTDN01000001.1"/>
</dbReference>
<evidence type="ECO:0000256" key="2">
    <source>
        <dbReference type="ARBA" id="ARBA00012438"/>
    </source>
</evidence>
<dbReference type="SMART" id="SM00091">
    <property type="entry name" value="PAS"/>
    <property type="match status" value="2"/>
</dbReference>
<evidence type="ECO:0000313" key="10">
    <source>
        <dbReference type="EMBL" id="KHL26004.1"/>
    </source>
</evidence>
<keyword evidence="11" id="KW-1185">Reference proteome</keyword>
<reference evidence="10 11" key="1">
    <citation type="submission" date="2014-11" db="EMBL/GenBank/DDBJ databases">
        <title>Draft genome sequence of Kirrobacter mercurialis.</title>
        <authorList>
            <person name="Coil D.A."/>
            <person name="Eisen J.A."/>
        </authorList>
    </citation>
    <scope>NUCLEOTIDE SEQUENCE [LARGE SCALE GENOMIC DNA]</scope>
    <source>
        <strain evidence="10 11">Coronado</strain>
    </source>
</reference>
<protein>
    <recommendedName>
        <fullName evidence="2">histidine kinase</fullName>
        <ecNumber evidence="2">2.7.13.3</ecNumber>
    </recommendedName>
</protein>
<evidence type="ECO:0000259" key="9">
    <source>
        <dbReference type="SMART" id="SM00911"/>
    </source>
</evidence>
<feature type="domain" description="PAS" evidence="8">
    <location>
        <begin position="3"/>
        <end position="69"/>
    </location>
</feature>
<dbReference type="InterPro" id="IPR011102">
    <property type="entry name" value="Sig_transdc_His_kinase_HWE"/>
</dbReference>
<keyword evidence="4" id="KW-0808">Transferase</keyword>
<gene>
    <name evidence="10" type="ORF">PK98_05455</name>
</gene>
<dbReference type="InterPro" id="IPR000014">
    <property type="entry name" value="PAS"/>
</dbReference>
<proteinExistence type="predicted"/>
<keyword evidence="7" id="KW-0067">ATP-binding</keyword>
<comment type="catalytic activity">
    <reaction evidence="1">
        <text>ATP + protein L-histidine = ADP + protein N-phospho-L-histidine.</text>
        <dbReference type="EC" id="2.7.13.3"/>
    </reaction>
</comment>
<dbReference type="PANTHER" id="PTHR41523:SF7">
    <property type="entry name" value="HISTIDINE KINASE"/>
    <property type="match status" value="1"/>
</dbReference>
<dbReference type="Pfam" id="PF08448">
    <property type="entry name" value="PAS_4"/>
    <property type="match status" value="2"/>
</dbReference>
<dbReference type="SMART" id="SM00911">
    <property type="entry name" value="HWE_HK"/>
    <property type="match status" value="1"/>
</dbReference>
<sequence length="489" mass="53709">MTLDFEALFARSPNPYVVIDPELTIVWANDAYLRVTMRDRDDILGRGMFEAFPADPASESSRLLDSSLQRVLATGQADEIAIIRYDIRRPDETMDTRYWSATHTPLLDEAGALQYILQHTVDVTELHELRRARDEAGLMRRASAVQDRNRDLAAESRRLIDFFAHAPGFVALLDGPDHRFTMANQAYRTLVGRDDLIGKSVSEALPEVMEQGFGAVLDRVRVTGEPFFGRRLPVYLQRTSTGSAAALVLNFIFQPVFGVDDQISGIIIQGYDVTEEVEYEERQAMLVAELNHRVKNTLAVVQGLAGQSFRRVAGAQEANAIFSARLKALGAAHSLLTDAHWGGTQLAETIRRSAEATAGEAISRFILEGPDIALQPQTAVSLAMIVHEMCTNAVKYGALATDEGQIAIDWSITEDAARQFTLNWRESGGPIVAPAPAAGFGTRLIRRGLSTDGTGRVEMDFAPDGLTCKITAKLGEPEPQAPMNSIPQR</sequence>
<dbReference type="EMBL" id="JTDN01000001">
    <property type="protein sequence ID" value="KHL26004.1"/>
    <property type="molecule type" value="Genomic_DNA"/>
</dbReference>
<keyword evidence="3" id="KW-0597">Phosphoprotein</keyword>